<evidence type="ECO:0000256" key="3">
    <source>
        <dbReference type="SAM" id="MobiDB-lite"/>
    </source>
</evidence>
<feature type="region of interest" description="Disordered" evidence="3">
    <location>
        <begin position="312"/>
        <end position="368"/>
    </location>
</feature>
<keyword evidence="7" id="KW-1185">Reference proteome</keyword>
<dbReference type="PANTHER" id="PTHR10857:SF106">
    <property type="entry name" value="C2 DOMAIN-CONTAINING PROTEIN"/>
    <property type="match status" value="1"/>
</dbReference>
<evidence type="ECO:0000256" key="1">
    <source>
        <dbReference type="ARBA" id="ARBA00009048"/>
    </source>
</evidence>
<dbReference type="OrthoDB" id="36246at2759"/>
<dbReference type="SUPFAM" id="SSF49562">
    <property type="entry name" value="C2 domain (Calcium/lipid-binding domain, CaLB)"/>
    <property type="match status" value="2"/>
</dbReference>
<dbReference type="SMART" id="SM00327">
    <property type="entry name" value="VWA"/>
    <property type="match status" value="1"/>
</dbReference>
<evidence type="ECO:0000256" key="2">
    <source>
        <dbReference type="ARBA" id="ARBA00022737"/>
    </source>
</evidence>
<feature type="domain" description="VWFA" evidence="5">
    <location>
        <begin position="388"/>
        <end position="602"/>
    </location>
</feature>
<protein>
    <submittedName>
        <fullName evidence="6">Copine-domain-containing protein</fullName>
    </submittedName>
</protein>
<dbReference type="AlphaFoldDB" id="A0A1E7FPJ8"/>
<dbReference type="InterPro" id="IPR036465">
    <property type="entry name" value="vWFA_dom_sf"/>
</dbReference>
<evidence type="ECO:0000313" key="6">
    <source>
        <dbReference type="EMBL" id="OEU20067.1"/>
    </source>
</evidence>
<proteinExistence type="inferred from homology"/>
<reference evidence="6 7" key="1">
    <citation type="submission" date="2016-09" db="EMBL/GenBank/DDBJ databases">
        <title>Extensive genetic diversity and differential bi-allelic expression allows diatom success in the polar Southern Ocean.</title>
        <authorList>
            <consortium name="DOE Joint Genome Institute"/>
            <person name="Mock T."/>
            <person name="Otillar R.P."/>
            <person name="Strauss J."/>
            <person name="Dupont C."/>
            <person name="Frickenhaus S."/>
            <person name="Maumus F."/>
            <person name="Mcmullan M."/>
            <person name="Sanges R."/>
            <person name="Schmutz J."/>
            <person name="Toseland A."/>
            <person name="Valas R."/>
            <person name="Veluchamy A."/>
            <person name="Ward B.J."/>
            <person name="Allen A."/>
            <person name="Barry K."/>
            <person name="Falciatore A."/>
            <person name="Ferrante M."/>
            <person name="Fortunato A.E."/>
            <person name="Gloeckner G."/>
            <person name="Gruber A."/>
            <person name="Hipkin R."/>
            <person name="Janech M."/>
            <person name="Kroth P."/>
            <person name="Leese F."/>
            <person name="Lindquist E."/>
            <person name="Lyon B.R."/>
            <person name="Martin J."/>
            <person name="Mayer C."/>
            <person name="Parker M."/>
            <person name="Quesneville H."/>
            <person name="Raymond J."/>
            <person name="Uhlig C."/>
            <person name="Valentin K.U."/>
            <person name="Worden A.Z."/>
            <person name="Armbrust E.V."/>
            <person name="Bowler C."/>
            <person name="Green B."/>
            <person name="Moulton V."/>
            <person name="Van Oosterhout C."/>
            <person name="Grigoriev I."/>
        </authorList>
    </citation>
    <scope>NUCLEOTIDE SEQUENCE [LARGE SCALE GENOMIC DNA]</scope>
    <source>
        <strain evidence="6 7">CCMP1102</strain>
    </source>
</reference>
<dbReference type="SMART" id="SM00239">
    <property type="entry name" value="C2"/>
    <property type="match status" value="2"/>
</dbReference>
<feature type="domain" description="C2" evidence="4">
    <location>
        <begin position="154"/>
        <end position="284"/>
    </location>
</feature>
<dbReference type="InterPro" id="IPR037768">
    <property type="entry name" value="C2B_Copine"/>
</dbReference>
<evidence type="ECO:0000259" key="4">
    <source>
        <dbReference type="PROSITE" id="PS50004"/>
    </source>
</evidence>
<gene>
    <name evidence="6" type="ORF">FRACYDRAFT_236135</name>
</gene>
<dbReference type="GO" id="GO:0005544">
    <property type="term" value="F:calcium-dependent phospholipid binding"/>
    <property type="evidence" value="ECO:0007669"/>
    <property type="project" value="InterPro"/>
</dbReference>
<dbReference type="GO" id="GO:0071277">
    <property type="term" value="P:cellular response to calcium ion"/>
    <property type="evidence" value="ECO:0007669"/>
    <property type="project" value="TreeGrafter"/>
</dbReference>
<keyword evidence="2" id="KW-0677">Repeat</keyword>
<accession>A0A1E7FPJ8</accession>
<comment type="similarity">
    <text evidence="1">Belongs to the copine family.</text>
</comment>
<evidence type="ECO:0000259" key="5">
    <source>
        <dbReference type="PROSITE" id="PS50234"/>
    </source>
</evidence>
<dbReference type="Gene3D" id="2.60.40.150">
    <property type="entry name" value="C2 domain"/>
    <property type="match status" value="2"/>
</dbReference>
<evidence type="ECO:0000313" key="7">
    <source>
        <dbReference type="Proteomes" id="UP000095751"/>
    </source>
</evidence>
<organism evidence="6 7">
    <name type="scientific">Fragilariopsis cylindrus CCMP1102</name>
    <dbReference type="NCBI Taxonomy" id="635003"/>
    <lineage>
        <taxon>Eukaryota</taxon>
        <taxon>Sar</taxon>
        <taxon>Stramenopiles</taxon>
        <taxon>Ochrophyta</taxon>
        <taxon>Bacillariophyta</taxon>
        <taxon>Bacillariophyceae</taxon>
        <taxon>Bacillariophycidae</taxon>
        <taxon>Bacillariales</taxon>
        <taxon>Bacillariaceae</taxon>
        <taxon>Fragilariopsis</taxon>
    </lineage>
</organism>
<feature type="compositionally biased region" description="Low complexity" evidence="3">
    <location>
        <begin position="355"/>
        <end position="368"/>
    </location>
</feature>
<dbReference type="InParanoid" id="A0A1E7FPJ8"/>
<feature type="domain" description="C2" evidence="4">
    <location>
        <begin position="1"/>
        <end position="121"/>
    </location>
</feature>
<dbReference type="EMBL" id="KV784355">
    <property type="protein sequence ID" value="OEU20067.1"/>
    <property type="molecule type" value="Genomic_DNA"/>
</dbReference>
<dbReference type="InterPro" id="IPR035892">
    <property type="entry name" value="C2_domain_sf"/>
</dbReference>
<dbReference type="KEGG" id="fcy:FRACYDRAFT_236135"/>
<dbReference type="SUPFAM" id="SSF53300">
    <property type="entry name" value="vWA-like"/>
    <property type="match status" value="1"/>
</dbReference>
<dbReference type="InterPro" id="IPR045052">
    <property type="entry name" value="Copine"/>
</dbReference>
<dbReference type="CDD" id="cd04047">
    <property type="entry name" value="C2B_Copine"/>
    <property type="match status" value="1"/>
</dbReference>
<name>A0A1E7FPJ8_9STRA</name>
<dbReference type="PROSITE" id="PS50234">
    <property type="entry name" value="VWFA"/>
    <property type="match status" value="1"/>
</dbReference>
<dbReference type="Pfam" id="PF00168">
    <property type="entry name" value="C2"/>
    <property type="match status" value="2"/>
</dbReference>
<dbReference type="Proteomes" id="UP000095751">
    <property type="component" value="Unassembled WGS sequence"/>
</dbReference>
<sequence length="644" mass="71157">MSSSGTTTRLQLSLSGKDLKNLSGLFEMSDPFAVVTFRGSNQDNKPEIIGRTDVVFNNLNPNWSTIVFLDGYKFGVPFYIDVGVFDFDAKAAGTTEKKLQKNDAHTNLNIVCDSSSHALLRKGQFPHRVMGTALFEVGEILGSRGNVGSKSLQTGGAIYAHIERCREDGEKGKFCFQLRAFKLKNVGSLGMISCPFFELLRKVERPTGATWVKVYQSNVVRRELQPIWNESTLDLEAICNGDLNRAMKIVIWDHRRSGKHKHMGEFETTVQGLLNAREPVPQGSDVISFTVSKQDNGKPIGRCEVMKAAILGGNNNNKSSSNNNHSRKSSSSSSTSPKKNSKRNSSTVQVTERMSSASISSPVAAAPANIPQPRPAFIDYLTGGCQISLAVAIDFTASNGDPRVPGTPHYFHNTGDKQWNDYEKAIFAVGSILAKYDSDNKFPVWGFGAKYNDKVRHCFQCGTEVEVEGVQGIMDAYRGVFRTPLRMSFPTRFTEVINTAAGYAQHEQEAAREEDHLSYTILLILTAGNVEDVQATKNRLIAASKEPLSVVILGIGDADFSGMEFLDSFDAEIESGRDITKFVQFNDYKSYTALTEAVLDEIPDQLVDYFYERGVMPGQDEGFNQDEVEIQAPDDDERTFTFLG</sequence>
<dbReference type="InterPro" id="IPR002035">
    <property type="entry name" value="VWF_A"/>
</dbReference>
<feature type="compositionally biased region" description="Low complexity" evidence="3">
    <location>
        <begin position="314"/>
        <end position="346"/>
    </location>
</feature>
<dbReference type="PANTHER" id="PTHR10857">
    <property type="entry name" value="COPINE"/>
    <property type="match status" value="1"/>
</dbReference>
<dbReference type="InterPro" id="IPR010734">
    <property type="entry name" value="Copine_C"/>
</dbReference>
<dbReference type="InterPro" id="IPR000008">
    <property type="entry name" value="C2_dom"/>
</dbReference>
<dbReference type="PROSITE" id="PS50004">
    <property type="entry name" value="C2"/>
    <property type="match status" value="2"/>
</dbReference>
<dbReference type="GO" id="GO:0005886">
    <property type="term" value="C:plasma membrane"/>
    <property type="evidence" value="ECO:0007669"/>
    <property type="project" value="TreeGrafter"/>
</dbReference>
<dbReference type="Pfam" id="PF07002">
    <property type="entry name" value="Copine"/>
    <property type="match status" value="1"/>
</dbReference>